<proteinExistence type="predicted"/>
<keyword evidence="3" id="KW-1185">Reference proteome</keyword>
<gene>
    <name evidence="2" type="ORF">SLS58_007185</name>
</gene>
<feature type="compositionally biased region" description="Low complexity" evidence="1">
    <location>
        <begin position="15"/>
        <end position="24"/>
    </location>
</feature>
<protein>
    <submittedName>
        <fullName evidence="2">Uncharacterized protein</fullName>
    </submittedName>
</protein>
<evidence type="ECO:0000313" key="2">
    <source>
        <dbReference type="EMBL" id="KAL1640234.1"/>
    </source>
</evidence>
<sequence>MGNSGGAPPPGGNNNGNNNKKSGATTMREWTRGSPPAVREAQLQRSRAAEKQAKDLAELAQFRLNDQQVTNNTLAGQVQSLLQENVRLKAALATKAAEQPQQPLSSLPPQPSEEMMAIRRQLQRTQADLQKTQVDLENEREARRNVNQRSERDTPLASRYMNMGTLGFHTVRKPVGPPGNQQGSSSEHGSKYFSAREEMDEDPLAQALPKAKLSQGQRRKARERAKKAAEKEKMDEVPLAPAFPKAKLSQGQRRKARERAKKAAEKEKMDEGQRRKARERAKKAAKEEER</sequence>
<organism evidence="2 3">
    <name type="scientific">Diplodia intermedia</name>
    <dbReference type="NCBI Taxonomy" id="856260"/>
    <lineage>
        <taxon>Eukaryota</taxon>
        <taxon>Fungi</taxon>
        <taxon>Dikarya</taxon>
        <taxon>Ascomycota</taxon>
        <taxon>Pezizomycotina</taxon>
        <taxon>Dothideomycetes</taxon>
        <taxon>Dothideomycetes incertae sedis</taxon>
        <taxon>Botryosphaeriales</taxon>
        <taxon>Botryosphaeriaceae</taxon>
        <taxon>Diplodia</taxon>
    </lineage>
</organism>
<feature type="region of interest" description="Disordered" evidence="1">
    <location>
        <begin position="1"/>
        <end position="52"/>
    </location>
</feature>
<feature type="compositionally biased region" description="Basic and acidic residues" evidence="1">
    <location>
        <begin position="188"/>
        <end position="197"/>
    </location>
</feature>
<reference evidence="2 3" key="1">
    <citation type="journal article" date="2023" name="Plant Dis.">
        <title>First Report of Diplodia intermedia Causing Canker and Dieback Diseases on Apple Trees in Canada.</title>
        <authorList>
            <person name="Ellouze W."/>
            <person name="Ilyukhin E."/>
            <person name="Sulman M."/>
            <person name="Ali S."/>
        </authorList>
    </citation>
    <scope>NUCLEOTIDE SEQUENCE [LARGE SCALE GENOMIC DNA]</scope>
    <source>
        <strain evidence="2 3">M45-28</strain>
    </source>
</reference>
<evidence type="ECO:0000313" key="3">
    <source>
        <dbReference type="Proteomes" id="UP001521184"/>
    </source>
</evidence>
<name>A0ABR3TL13_9PEZI</name>
<feature type="compositionally biased region" description="Basic and acidic residues" evidence="1">
    <location>
        <begin position="226"/>
        <end position="236"/>
    </location>
</feature>
<comment type="caution">
    <text evidence="2">The sequence shown here is derived from an EMBL/GenBank/DDBJ whole genome shotgun (WGS) entry which is preliminary data.</text>
</comment>
<feature type="compositionally biased region" description="Basic and acidic residues" evidence="1">
    <location>
        <begin position="137"/>
        <end position="154"/>
    </location>
</feature>
<evidence type="ECO:0000256" key="1">
    <source>
        <dbReference type="SAM" id="MobiDB-lite"/>
    </source>
</evidence>
<feature type="region of interest" description="Disordered" evidence="1">
    <location>
        <begin position="133"/>
        <end position="290"/>
    </location>
</feature>
<accession>A0ABR3TL13</accession>
<feature type="compositionally biased region" description="Basic and acidic residues" evidence="1">
    <location>
        <begin position="261"/>
        <end position="274"/>
    </location>
</feature>
<dbReference type="EMBL" id="JAKEKT020000053">
    <property type="protein sequence ID" value="KAL1640234.1"/>
    <property type="molecule type" value="Genomic_DNA"/>
</dbReference>
<dbReference type="Proteomes" id="UP001521184">
    <property type="component" value="Unassembled WGS sequence"/>
</dbReference>